<protein>
    <submittedName>
        <fullName evidence="1">Uncharacterized protein</fullName>
    </submittedName>
</protein>
<accession>D3V0W9</accession>
<gene>
    <name evidence="1" type="ordered locus">XBJ1_1675</name>
</gene>
<dbReference type="HOGENOM" id="CLU_3259969_0_0_6"/>
<evidence type="ECO:0000313" key="2">
    <source>
        <dbReference type="Proteomes" id="UP000002045"/>
    </source>
</evidence>
<dbReference type="Proteomes" id="UP000002045">
    <property type="component" value="Chromosome"/>
</dbReference>
<organism evidence="1 2">
    <name type="scientific">Xenorhabdus bovienii (strain SS-2004)</name>
    <name type="common">Xenorhabdus nematophila subsp. bovienii</name>
    <dbReference type="NCBI Taxonomy" id="406818"/>
    <lineage>
        <taxon>Bacteria</taxon>
        <taxon>Pseudomonadati</taxon>
        <taxon>Pseudomonadota</taxon>
        <taxon>Gammaproteobacteria</taxon>
        <taxon>Enterobacterales</taxon>
        <taxon>Morganellaceae</taxon>
        <taxon>Xenorhabdus</taxon>
    </lineage>
</organism>
<name>D3V0W9_XENBS</name>
<dbReference type="KEGG" id="xbo:XBJ1_1675"/>
<dbReference type="AlphaFoldDB" id="D3V0W9"/>
<proteinExistence type="predicted"/>
<evidence type="ECO:0000313" key="1">
    <source>
        <dbReference type="EMBL" id="CBJ80801.1"/>
    </source>
</evidence>
<dbReference type="EMBL" id="FN667741">
    <property type="protein sequence ID" value="CBJ80801.1"/>
    <property type="molecule type" value="Genomic_DNA"/>
</dbReference>
<reference evidence="1" key="1">
    <citation type="journal article" date="2011" name="PLoS ONE">
        <title>The entomopathogenic bacterial endosymbionts xenorhabdus and photorhabdus: convergent lifestyles from divergent genomes.</title>
        <authorList>
            <person name="Chaston J.M."/>
            <person name="Suen G."/>
            <person name="Tucker S.L."/>
            <person name="Andersen A.W."/>
            <person name="Bhasin A."/>
            <person name="Bode E."/>
            <person name="Bode H.B."/>
            <person name="Brachmann A.O."/>
            <person name="Cowles C.E."/>
            <person name="Cowles K.N."/>
            <person name="Darby C."/>
            <person name="de Leon L."/>
            <person name="Drace K."/>
            <person name="Du Z."/>
            <person name="Givaudan A."/>
            <person name="Herbert Tran E.E."/>
            <person name="Jewell K.A."/>
            <person name="Knack J.J."/>
            <person name="Krasomil-Osterfeld K.C."/>
            <person name="Kukor R."/>
            <person name="Lanois A."/>
            <person name="Latreille P."/>
            <person name="Leimgruber N.K."/>
            <person name="Lipke C.M."/>
            <person name="Liu R."/>
            <person name="Lu X."/>
            <person name="Martens E.C."/>
            <person name="Marri P.R."/>
            <person name="Medigue C."/>
            <person name="Menard M.L."/>
            <person name="Miller N.M."/>
            <person name="Morales-Soto N."/>
            <person name="Norton S."/>
            <person name="Ogier J.C."/>
            <person name="Orchard S.S."/>
            <person name="Park D."/>
            <person name="Park Y."/>
            <person name="Qurollo B.A."/>
            <person name="Sugar D.R."/>
            <person name="Richards G.R."/>
            <person name="Rouy Z."/>
            <person name="Slominski B."/>
            <person name="Slominski K."/>
            <person name="Snyder H."/>
            <person name="Tjaden B.C."/>
            <person name="van der Hoeven R."/>
            <person name="Welch R.D."/>
            <person name="Wheeler C."/>
            <person name="Xiang B."/>
            <person name="Barbazuk B."/>
            <person name="Gaudriault S."/>
            <person name="Goodner B."/>
            <person name="Slater S.C."/>
            <person name="Forst S."/>
            <person name="Goldman B.S."/>
            <person name="Goodrich-Blair H."/>
        </authorList>
    </citation>
    <scope>NUCLEOTIDE SEQUENCE [LARGE SCALE GENOMIC DNA]</scope>
    <source>
        <strain evidence="1">SS-2004</strain>
    </source>
</reference>
<sequence length="42" mass="4648">MTGCFSLSLQGKLSSRSVNCQETICIAHFAQPLILKLLIPVW</sequence>